<feature type="compositionally biased region" description="Basic and acidic residues" evidence="1">
    <location>
        <begin position="19"/>
        <end position="28"/>
    </location>
</feature>
<dbReference type="InterPro" id="IPR027417">
    <property type="entry name" value="P-loop_NTPase"/>
</dbReference>
<name>A0A0D6AXX1_RHOSU</name>
<evidence type="ECO:0000313" key="2">
    <source>
        <dbReference type="EMBL" id="BAQ67702.1"/>
    </source>
</evidence>
<dbReference type="Gene3D" id="3.40.50.300">
    <property type="entry name" value="P-loop containing nucleotide triphosphate hydrolases"/>
    <property type="match status" value="1"/>
</dbReference>
<sequence length="350" mass="37695">MKAPYELDIRAMPKRVRRQDRAPAERPAPDTTPADQTRPVATLPRSNARGGPDPASGVPDARPCIALMGEIGAGKTTLAHLLVGRPLLPETTTAIRLPPVRITYGTAPPCREDDRGRTAPVDLADLARLSPADTRLIRLQAEAEAEAEILRHCDLIDTPAISDPEIGPDVWEYATGLADGVLWCSHAPEAWRPSEAAIWDMFAPRLGGSSLLLLTRFDRLTSEHDRERLLRRVRRETAGLFAGVLPIALTEALEARTDPSGRAASGAEALGHALMRILRGLGGRTGQDAGPMRLDPAGRVTDPPDCGPPDCGTHGTVRPRRVRVDASRSPRPTGTEPPGHARPGHEPHPF</sequence>
<organism evidence="2 3">
    <name type="scientific">Rhodovulum sulfidophilum</name>
    <name type="common">Rhodobacter sulfidophilus</name>
    <dbReference type="NCBI Taxonomy" id="35806"/>
    <lineage>
        <taxon>Bacteria</taxon>
        <taxon>Pseudomonadati</taxon>
        <taxon>Pseudomonadota</taxon>
        <taxon>Alphaproteobacteria</taxon>
        <taxon>Rhodobacterales</taxon>
        <taxon>Paracoccaceae</taxon>
        <taxon>Rhodovulum</taxon>
    </lineage>
</organism>
<feature type="region of interest" description="Disordered" evidence="1">
    <location>
        <begin position="283"/>
        <end position="350"/>
    </location>
</feature>
<feature type="region of interest" description="Disordered" evidence="1">
    <location>
        <begin position="1"/>
        <end position="61"/>
    </location>
</feature>
<dbReference type="AlphaFoldDB" id="A0A0D6AXX1"/>
<accession>A0A0D6AXX1</accession>
<proteinExistence type="predicted"/>
<gene>
    <name evidence="2" type="ORF">NHU_00533</name>
</gene>
<evidence type="ECO:0000256" key="1">
    <source>
        <dbReference type="SAM" id="MobiDB-lite"/>
    </source>
</evidence>
<dbReference type="PATRIC" id="fig|35806.4.peg.547"/>
<feature type="compositionally biased region" description="Basic and acidic residues" evidence="1">
    <location>
        <begin position="1"/>
        <end position="11"/>
    </location>
</feature>
<dbReference type="EMBL" id="AP014800">
    <property type="protein sequence ID" value="BAQ67702.1"/>
    <property type="molecule type" value="Genomic_DNA"/>
</dbReference>
<dbReference type="Proteomes" id="UP000064912">
    <property type="component" value="Chromosome"/>
</dbReference>
<dbReference type="KEGG" id="rsu:NHU_00533"/>
<dbReference type="eggNOG" id="COG0699">
    <property type="taxonomic scope" value="Bacteria"/>
</dbReference>
<reference evidence="2 3" key="1">
    <citation type="submission" date="2015-02" db="EMBL/GenBank/DDBJ databases">
        <title>Genome sequene of Rhodovulum sulfidophilum DSM 2351.</title>
        <authorList>
            <person name="Nagao N."/>
        </authorList>
    </citation>
    <scope>NUCLEOTIDE SEQUENCE [LARGE SCALE GENOMIC DNA]</scope>
    <source>
        <strain evidence="2 3">DSM 2351</strain>
    </source>
</reference>
<protein>
    <submittedName>
        <fullName evidence="2">Uncharacterized protein</fullName>
    </submittedName>
</protein>
<dbReference type="SUPFAM" id="SSF52540">
    <property type="entry name" value="P-loop containing nucleoside triphosphate hydrolases"/>
    <property type="match status" value="1"/>
</dbReference>
<evidence type="ECO:0000313" key="3">
    <source>
        <dbReference type="Proteomes" id="UP000064912"/>
    </source>
</evidence>